<feature type="transmembrane region" description="Helical" evidence="6">
    <location>
        <begin position="12"/>
        <end position="41"/>
    </location>
</feature>
<dbReference type="GO" id="GO:0016020">
    <property type="term" value="C:membrane"/>
    <property type="evidence" value="ECO:0007669"/>
    <property type="project" value="UniProtKB-SubCell"/>
</dbReference>
<evidence type="ECO:0000256" key="2">
    <source>
        <dbReference type="ARBA" id="ARBA00009773"/>
    </source>
</evidence>
<keyword evidence="3 6" id="KW-0812">Transmembrane</keyword>
<evidence type="ECO:0000256" key="6">
    <source>
        <dbReference type="SAM" id="Phobius"/>
    </source>
</evidence>
<comment type="caution">
    <text evidence="7">The sequence shown here is derived from an EMBL/GenBank/DDBJ whole genome shotgun (WGS) entry which is preliminary data.</text>
</comment>
<dbReference type="Pfam" id="PF01594">
    <property type="entry name" value="AI-2E_transport"/>
    <property type="match status" value="1"/>
</dbReference>
<dbReference type="GO" id="GO:0055085">
    <property type="term" value="P:transmembrane transport"/>
    <property type="evidence" value="ECO:0007669"/>
    <property type="project" value="TreeGrafter"/>
</dbReference>
<dbReference type="PANTHER" id="PTHR21716">
    <property type="entry name" value="TRANSMEMBRANE PROTEIN"/>
    <property type="match status" value="1"/>
</dbReference>
<sequence>MTKFEKQCLSVGIFGILATTLYWTFSALIPFIAAFVWAYLWRPILLKAQNYNIASGITAFSITFLTYFVLAATCIVLIPSVKHLLVFLFQNLSLGKEEILNTISLILKKIHISPQGSYWIERTLEEGLSITTIKLKEIMFYVLQSGLNAAKIVTIIAMAPFLSFYIMKDWASFVNTLISWIPIPYRKSILKGLEQVHLTFSAYLRGQALVCISLCGYYAITLNFFGLQFGWLIGVLIGFFSFIPYLSVFIGICVSFLIALLTSTAVSLKILTVIFVIGYGLEALFLTPFLIGKRIGLHPTIVLLAIFSLGHAMGIIGILLSAPLTAIVVACIRLVKEYYLKSIFYRGTCG</sequence>
<evidence type="ECO:0000256" key="4">
    <source>
        <dbReference type="ARBA" id="ARBA00022989"/>
    </source>
</evidence>
<name>A0A2S5RHY5_9PROT</name>
<organism evidence="7 8">
    <name type="scientific">Holospora curviuscula</name>
    <dbReference type="NCBI Taxonomy" id="1082868"/>
    <lineage>
        <taxon>Bacteria</taxon>
        <taxon>Pseudomonadati</taxon>
        <taxon>Pseudomonadota</taxon>
        <taxon>Alphaproteobacteria</taxon>
        <taxon>Holosporales</taxon>
        <taxon>Holosporaceae</taxon>
        <taxon>Holospora</taxon>
    </lineage>
</organism>
<evidence type="ECO:0000256" key="1">
    <source>
        <dbReference type="ARBA" id="ARBA00004141"/>
    </source>
</evidence>
<dbReference type="EMBL" id="PHHC01000002">
    <property type="protein sequence ID" value="PPE06944.1"/>
    <property type="molecule type" value="Genomic_DNA"/>
</dbReference>
<proteinExistence type="inferred from homology"/>
<evidence type="ECO:0008006" key="9">
    <source>
        <dbReference type="Google" id="ProtNLM"/>
    </source>
</evidence>
<feature type="transmembrane region" description="Helical" evidence="6">
    <location>
        <begin position="53"/>
        <end position="78"/>
    </location>
</feature>
<dbReference type="AlphaFoldDB" id="A0A2S5RHY5"/>
<dbReference type="Proteomes" id="UP000239425">
    <property type="component" value="Unassembled WGS sequence"/>
</dbReference>
<accession>A0A2S5RHY5</accession>
<feature type="transmembrane region" description="Helical" evidence="6">
    <location>
        <begin position="231"/>
        <end position="258"/>
    </location>
</feature>
<evidence type="ECO:0000313" key="7">
    <source>
        <dbReference type="EMBL" id="PPE06944.1"/>
    </source>
</evidence>
<feature type="transmembrane region" description="Helical" evidence="6">
    <location>
        <begin position="206"/>
        <end position="225"/>
    </location>
</feature>
<evidence type="ECO:0000256" key="5">
    <source>
        <dbReference type="ARBA" id="ARBA00023136"/>
    </source>
</evidence>
<feature type="transmembrane region" description="Helical" evidence="6">
    <location>
        <begin position="303"/>
        <end position="332"/>
    </location>
</feature>
<dbReference type="PANTHER" id="PTHR21716:SF64">
    <property type="entry name" value="AI-2 TRANSPORT PROTEIN TQSA"/>
    <property type="match status" value="1"/>
</dbReference>
<reference evidence="7 8" key="1">
    <citation type="submission" date="2017-11" db="EMBL/GenBank/DDBJ databases">
        <title>Comparative genomic analysis of Holospora spp., intranuclear symbionts of paramecia.</title>
        <authorList>
            <person name="Garushyants S.K."/>
            <person name="Beliavskaya A."/>
            <person name="Malko D.B."/>
            <person name="Logacheva M.D."/>
            <person name="Rautian M.S."/>
            <person name="Gelfand M.S."/>
        </authorList>
    </citation>
    <scope>NUCLEOTIDE SEQUENCE [LARGE SCALE GENOMIC DNA]</scope>
    <source>
        <strain evidence="8">02AZ16</strain>
    </source>
</reference>
<comment type="similarity">
    <text evidence="2">Belongs to the autoinducer-2 exporter (AI-2E) (TC 2.A.86) family.</text>
</comment>
<feature type="transmembrane region" description="Helical" evidence="6">
    <location>
        <begin position="138"/>
        <end position="159"/>
    </location>
</feature>
<evidence type="ECO:0000256" key="3">
    <source>
        <dbReference type="ARBA" id="ARBA00022692"/>
    </source>
</evidence>
<keyword evidence="8" id="KW-1185">Reference proteome</keyword>
<dbReference type="InterPro" id="IPR002549">
    <property type="entry name" value="AI-2E-like"/>
</dbReference>
<protein>
    <recommendedName>
        <fullName evidence="9">Pheromone autoinducer 2 transporter</fullName>
    </recommendedName>
</protein>
<dbReference type="RefSeq" id="WP_104206218.1">
    <property type="nucleotide sequence ID" value="NZ_PHHC01000002.1"/>
</dbReference>
<comment type="subcellular location">
    <subcellularLocation>
        <location evidence="1">Membrane</location>
        <topology evidence="1">Multi-pass membrane protein</topology>
    </subcellularLocation>
</comment>
<evidence type="ECO:0000313" key="8">
    <source>
        <dbReference type="Proteomes" id="UP000239425"/>
    </source>
</evidence>
<keyword evidence="5 6" id="KW-0472">Membrane</keyword>
<dbReference type="OrthoDB" id="5792512at2"/>
<keyword evidence="4 6" id="KW-1133">Transmembrane helix</keyword>
<gene>
    <name evidence="7" type="ORF">HCUR_00006</name>
</gene>
<feature type="transmembrane region" description="Helical" evidence="6">
    <location>
        <begin position="270"/>
        <end position="291"/>
    </location>
</feature>